<keyword evidence="4" id="KW-0227">DNA damage</keyword>
<dbReference type="SUPFAM" id="SSF52540">
    <property type="entry name" value="P-loop containing nucleoside triphosphate hydrolases"/>
    <property type="match status" value="1"/>
</dbReference>
<organism evidence="10">
    <name type="scientific">Cyprideis torosa</name>
    <dbReference type="NCBI Taxonomy" id="163714"/>
    <lineage>
        <taxon>Eukaryota</taxon>
        <taxon>Metazoa</taxon>
        <taxon>Ecdysozoa</taxon>
        <taxon>Arthropoda</taxon>
        <taxon>Crustacea</taxon>
        <taxon>Oligostraca</taxon>
        <taxon>Ostracoda</taxon>
        <taxon>Podocopa</taxon>
        <taxon>Podocopida</taxon>
        <taxon>Cytherocopina</taxon>
        <taxon>Cytheroidea</taxon>
        <taxon>Cytherideidae</taxon>
        <taxon>Cyprideis</taxon>
    </lineage>
</organism>
<dbReference type="CDD" id="cd03241">
    <property type="entry name" value="ABC_RecN"/>
    <property type="match status" value="1"/>
</dbReference>
<evidence type="ECO:0000256" key="2">
    <source>
        <dbReference type="ARBA" id="ARBA00021315"/>
    </source>
</evidence>
<dbReference type="GO" id="GO:0005524">
    <property type="term" value="F:ATP binding"/>
    <property type="evidence" value="ECO:0007669"/>
    <property type="project" value="UniProtKB-KW"/>
</dbReference>
<feature type="coiled-coil region" evidence="8">
    <location>
        <begin position="60"/>
        <end position="87"/>
    </location>
</feature>
<accession>A0A7R8WSK9</accession>
<feature type="non-terminal residue" evidence="10">
    <location>
        <position position="345"/>
    </location>
</feature>
<dbReference type="GO" id="GO:0006310">
    <property type="term" value="P:DNA recombination"/>
    <property type="evidence" value="ECO:0007669"/>
    <property type="project" value="InterPro"/>
</dbReference>
<dbReference type="PANTHER" id="PTHR11059">
    <property type="entry name" value="DNA REPAIR PROTEIN RECN"/>
    <property type="match status" value="1"/>
</dbReference>
<evidence type="ECO:0000256" key="6">
    <source>
        <dbReference type="ARBA" id="ARBA00023204"/>
    </source>
</evidence>
<evidence type="ECO:0000256" key="5">
    <source>
        <dbReference type="ARBA" id="ARBA00022840"/>
    </source>
</evidence>
<dbReference type="OrthoDB" id="10067922at2759"/>
<evidence type="ECO:0000256" key="3">
    <source>
        <dbReference type="ARBA" id="ARBA00022741"/>
    </source>
</evidence>
<dbReference type="InterPro" id="IPR027417">
    <property type="entry name" value="P-loop_NTPase"/>
</dbReference>
<protein>
    <recommendedName>
        <fullName evidence="2">DNA repair protein RecN</fullName>
    </recommendedName>
    <alternativeName>
        <fullName evidence="7">Recombination protein N</fullName>
    </alternativeName>
</protein>
<evidence type="ECO:0000256" key="1">
    <source>
        <dbReference type="ARBA" id="ARBA00009441"/>
    </source>
</evidence>
<keyword evidence="6" id="KW-0234">DNA repair</keyword>
<gene>
    <name evidence="10" type="ORF">CTOB1V02_LOCUS15200</name>
</gene>
<keyword evidence="3" id="KW-0547">Nucleotide-binding</keyword>
<dbReference type="Gene3D" id="3.40.50.300">
    <property type="entry name" value="P-loop containing nucleotide triphosphate hydrolases"/>
    <property type="match status" value="1"/>
</dbReference>
<dbReference type="PANTHER" id="PTHR11059:SF0">
    <property type="entry name" value="DNA REPAIR PROTEIN RECN"/>
    <property type="match status" value="1"/>
</dbReference>
<keyword evidence="8" id="KW-0175">Coiled coil</keyword>
<evidence type="ECO:0000313" key="10">
    <source>
        <dbReference type="EMBL" id="CAD7237385.1"/>
    </source>
</evidence>
<dbReference type="GO" id="GO:0006281">
    <property type="term" value="P:DNA repair"/>
    <property type="evidence" value="ECO:0007669"/>
    <property type="project" value="UniProtKB-KW"/>
</dbReference>
<dbReference type="AlphaFoldDB" id="A0A7R8WSK9"/>
<feature type="non-terminal residue" evidence="10">
    <location>
        <position position="1"/>
    </location>
</feature>
<evidence type="ECO:0000256" key="9">
    <source>
        <dbReference type="SAM" id="MobiDB-lite"/>
    </source>
</evidence>
<evidence type="ECO:0000256" key="4">
    <source>
        <dbReference type="ARBA" id="ARBA00022763"/>
    </source>
</evidence>
<name>A0A7R8WSK9_9CRUS</name>
<reference evidence="10" key="1">
    <citation type="submission" date="2020-11" db="EMBL/GenBank/DDBJ databases">
        <authorList>
            <person name="Tran Van P."/>
        </authorList>
    </citation>
    <scope>NUCLEOTIDE SEQUENCE</scope>
</reference>
<evidence type="ECO:0000256" key="8">
    <source>
        <dbReference type="SAM" id="Coils"/>
    </source>
</evidence>
<proteinExistence type="inferred from homology"/>
<dbReference type="InterPro" id="IPR004604">
    <property type="entry name" value="DNA_recomb/repair_RecN"/>
</dbReference>
<keyword evidence="5" id="KW-0067">ATP-binding</keyword>
<feature type="region of interest" description="Disordered" evidence="9">
    <location>
        <begin position="319"/>
        <end position="345"/>
    </location>
</feature>
<dbReference type="EMBL" id="OB687420">
    <property type="protein sequence ID" value="CAD7237385.1"/>
    <property type="molecule type" value="Genomic_DNA"/>
</dbReference>
<evidence type="ECO:0000256" key="7">
    <source>
        <dbReference type="ARBA" id="ARBA00033408"/>
    </source>
</evidence>
<sequence length="345" mass="38113">IEEAVGLLRDIEGTIEADPALLVETENRLGQYHSLARKHRIEPETIYAYWQNMIKDLGELEHGEENIEALEEQLKATKKLYLTAAENLSKKRQKAALSMCKKITDTMQELGMTGGQFKVAFETAEEPAWKSHGTDLIEFQVAANPGQPAGNIAKVASGGELSRISLAIQLLASDHSNLPTMIFDEVDTGIGGGIAEVVGQKLRALGNKAQVLCVTHLPQVAAQGHQHLQVNKSKSDKTTQTRIDRLNEQQKIDEIALVVLMATLGLARWSFEKGFLDYVNALEQGRLEAVALSLSAEYVRANRSWSTMDGRQFESILKENVPRLSGNDEEGPHRPPPPRHPEPDN</sequence>
<comment type="similarity">
    <text evidence="1">Belongs to the RecN family.</text>
</comment>